<feature type="DNA-binding region" description="H-T-H motif" evidence="2">
    <location>
        <begin position="57"/>
        <end position="76"/>
    </location>
</feature>
<dbReference type="Pfam" id="PF00440">
    <property type="entry name" value="TetR_N"/>
    <property type="match status" value="1"/>
</dbReference>
<dbReference type="SUPFAM" id="SSF48498">
    <property type="entry name" value="Tetracyclin repressor-like, C-terminal domain"/>
    <property type="match status" value="1"/>
</dbReference>
<dbReference type="RefSeq" id="WP_316513225.1">
    <property type="nucleotide sequence ID" value="NZ_OY726395.1"/>
</dbReference>
<dbReference type="Gene3D" id="1.10.10.60">
    <property type="entry name" value="Homeodomain-like"/>
    <property type="match status" value="1"/>
</dbReference>
<evidence type="ECO:0000256" key="3">
    <source>
        <dbReference type="SAM" id="MobiDB-lite"/>
    </source>
</evidence>
<keyword evidence="6" id="KW-1185">Reference proteome</keyword>
<gene>
    <name evidence="5" type="ORF">MU0050_004815</name>
</gene>
<dbReference type="PANTHER" id="PTHR30055:SF184">
    <property type="entry name" value="HTH-TYPE TRANSCRIPTIONAL REGULATOR ETHR"/>
    <property type="match status" value="1"/>
</dbReference>
<evidence type="ECO:0000256" key="2">
    <source>
        <dbReference type="PROSITE-ProRule" id="PRU00335"/>
    </source>
</evidence>
<evidence type="ECO:0000313" key="5">
    <source>
        <dbReference type="EMBL" id="CAJ1587472.1"/>
    </source>
</evidence>
<accession>A0ABN9P5P3</accession>
<dbReference type="PANTHER" id="PTHR30055">
    <property type="entry name" value="HTH-TYPE TRANSCRIPTIONAL REGULATOR RUTR"/>
    <property type="match status" value="1"/>
</dbReference>
<protein>
    <submittedName>
        <fullName evidence="5">TetR/AcrR family transcriptional regulator</fullName>
    </submittedName>
</protein>
<proteinExistence type="predicted"/>
<dbReference type="EMBL" id="OY726395">
    <property type="protein sequence ID" value="CAJ1587472.1"/>
    <property type="molecule type" value="Genomic_DNA"/>
</dbReference>
<dbReference type="InterPro" id="IPR036271">
    <property type="entry name" value="Tet_transcr_reg_TetR-rel_C_sf"/>
</dbReference>
<organism evidence="5 6">
    <name type="scientific">[Mycobacterium] wendilense</name>
    <dbReference type="NCBI Taxonomy" id="3064284"/>
    <lineage>
        <taxon>Bacteria</taxon>
        <taxon>Bacillati</taxon>
        <taxon>Actinomycetota</taxon>
        <taxon>Actinomycetes</taxon>
        <taxon>Mycobacteriales</taxon>
        <taxon>Mycobacteriaceae</taxon>
        <taxon>Mycolicibacter</taxon>
    </lineage>
</organism>
<feature type="region of interest" description="Disordered" evidence="3">
    <location>
        <begin position="1"/>
        <end position="31"/>
    </location>
</feature>
<evidence type="ECO:0000256" key="1">
    <source>
        <dbReference type="ARBA" id="ARBA00023125"/>
    </source>
</evidence>
<dbReference type="Proteomes" id="UP001190466">
    <property type="component" value="Chromosome"/>
</dbReference>
<dbReference type="InterPro" id="IPR001647">
    <property type="entry name" value="HTH_TetR"/>
</dbReference>
<sequence>MSDHSDASAAGKRPSAKPPRTPRRFQAAVPRAGDERRDLLLDSLENLLTSIPVADLSMEAIASAASLSRTSVYFYFGNKGEAVDALIARATEQMQAQMFPRTRDEPLRDFVARIVAAALDGWRRHCPAYIAAVELSASRGPGVSRWRMIMSAFAEVLAQGVLAEDAELSDADAQQRGAIVCWMVERNFYFLFTNDHTVEEEETLAAGLTQAAHAVLAAPR</sequence>
<dbReference type="InterPro" id="IPR009057">
    <property type="entry name" value="Homeodomain-like_sf"/>
</dbReference>
<feature type="domain" description="HTH tetR-type" evidence="4">
    <location>
        <begin position="34"/>
        <end position="94"/>
    </location>
</feature>
<evidence type="ECO:0000259" key="4">
    <source>
        <dbReference type="PROSITE" id="PS50977"/>
    </source>
</evidence>
<name>A0ABN9P5P3_9MYCO</name>
<dbReference type="InterPro" id="IPR050109">
    <property type="entry name" value="HTH-type_TetR-like_transc_reg"/>
</dbReference>
<keyword evidence="1 2" id="KW-0238">DNA-binding</keyword>
<dbReference type="PROSITE" id="PS50977">
    <property type="entry name" value="HTH_TETR_2"/>
    <property type="match status" value="1"/>
</dbReference>
<reference evidence="5 6" key="1">
    <citation type="submission" date="2023-08" db="EMBL/GenBank/DDBJ databases">
        <authorList>
            <person name="Folkvardsen B D."/>
            <person name="Norman A."/>
        </authorList>
    </citation>
    <scope>NUCLEOTIDE SEQUENCE [LARGE SCALE GENOMIC DNA]</scope>
    <source>
        <strain evidence="5 6">Mu0050</strain>
    </source>
</reference>
<dbReference type="Gene3D" id="1.10.357.10">
    <property type="entry name" value="Tetracycline Repressor, domain 2"/>
    <property type="match status" value="1"/>
</dbReference>
<evidence type="ECO:0000313" key="6">
    <source>
        <dbReference type="Proteomes" id="UP001190466"/>
    </source>
</evidence>
<dbReference type="SUPFAM" id="SSF46689">
    <property type="entry name" value="Homeodomain-like"/>
    <property type="match status" value="1"/>
</dbReference>